<dbReference type="Gene3D" id="1.10.110.10">
    <property type="entry name" value="Plant lipid-transfer and hydrophobic proteins"/>
    <property type="match status" value="1"/>
</dbReference>
<evidence type="ECO:0000259" key="3">
    <source>
        <dbReference type="SMART" id="SM00499"/>
    </source>
</evidence>
<dbReference type="GO" id="GO:0008289">
    <property type="term" value="F:lipid binding"/>
    <property type="evidence" value="ECO:0007669"/>
    <property type="project" value="UniProtKB-KW"/>
</dbReference>
<evidence type="ECO:0000313" key="5">
    <source>
        <dbReference type="Proteomes" id="UP000324897"/>
    </source>
</evidence>
<keyword evidence="2" id="KW-0732">Signal</keyword>
<feature type="signal peptide" evidence="2">
    <location>
        <begin position="1"/>
        <end position="25"/>
    </location>
</feature>
<dbReference type="InterPro" id="IPR000528">
    <property type="entry name" value="Plant_nsLTP"/>
</dbReference>
<keyword evidence="5" id="KW-1185">Reference proteome</keyword>
<comment type="similarity">
    <text evidence="1">Belongs to the plant LTP family.</text>
</comment>
<proteinExistence type="inferred from homology"/>
<evidence type="ECO:0000256" key="1">
    <source>
        <dbReference type="RuleBase" id="RU000628"/>
    </source>
</evidence>
<dbReference type="SUPFAM" id="SSF47699">
    <property type="entry name" value="Bifunctional inhibitor/lipid-transfer protein/seed storage 2S albumin"/>
    <property type="match status" value="1"/>
</dbReference>
<organism evidence="4 5">
    <name type="scientific">Eragrostis curvula</name>
    <name type="common">weeping love grass</name>
    <dbReference type="NCBI Taxonomy" id="38414"/>
    <lineage>
        <taxon>Eukaryota</taxon>
        <taxon>Viridiplantae</taxon>
        <taxon>Streptophyta</taxon>
        <taxon>Embryophyta</taxon>
        <taxon>Tracheophyta</taxon>
        <taxon>Spermatophyta</taxon>
        <taxon>Magnoliopsida</taxon>
        <taxon>Liliopsida</taxon>
        <taxon>Poales</taxon>
        <taxon>Poaceae</taxon>
        <taxon>PACMAD clade</taxon>
        <taxon>Chloridoideae</taxon>
        <taxon>Eragrostideae</taxon>
        <taxon>Eragrostidinae</taxon>
        <taxon>Eragrostis</taxon>
    </lineage>
</organism>
<dbReference type="GO" id="GO:0006869">
    <property type="term" value="P:lipid transport"/>
    <property type="evidence" value="ECO:0007669"/>
    <property type="project" value="InterPro"/>
</dbReference>
<keyword evidence="1" id="KW-0813">Transport</keyword>
<dbReference type="EMBL" id="RWGY01000039">
    <property type="protein sequence ID" value="TVU07793.1"/>
    <property type="molecule type" value="Genomic_DNA"/>
</dbReference>
<dbReference type="CDD" id="cd01960">
    <property type="entry name" value="nsLTP1"/>
    <property type="match status" value="1"/>
</dbReference>
<evidence type="ECO:0000313" key="4">
    <source>
        <dbReference type="EMBL" id="TVU07793.1"/>
    </source>
</evidence>
<feature type="domain" description="Bifunctional inhibitor/plant lipid transfer protein/seed storage helical" evidence="3">
    <location>
        <begin position="29"/>
        <end position="113"/>
    </location>
</feature>
<evidence type="ECO:0000256" key="2">
    <source>
        <dbReference type="SAM" id="SignalP"/>
    </source>
</evidence>
<dbReference type="Proteomes" id="UP000324897">
    <property type="component" value="Chromosome 3"/>
</dbReference>
<dbReference type="SMART" id="SM00499">
    <property type="entry name" value="AAI"/>
    <property type="match status" value="1"/>
</dbReference>
<name>A0A5J9T8Y5_9POAL</name>
<feature type="chain" id="PRO_5023908965" description="Non-specific lipid-transfer protein" evidence="2">
    <location>
        <begin position="26"/>
        <end position="117"/>
    </location>
</feature>
<dbReference type="OrthoDB" id="1920459at2759"/>
<dbReference type="PANTHER" id="PTHR33076">
    <property type="entry name" value="NON-SPECIFIC LIPID-TRANSFER PROTEIN 2-RELATED"/>
    <property type="match status" value="1"/>
</dbReference>
<dbReference type="Gramene" id="TVU07793">
    <property type="protein sequence ID" value="TVU07793"/>
    <property type="gene ID" value="EJB05_41162"/>
</dbReference>
<gene>
    <name evidence="4" type="ORF">EJB05_41162</name>
</gene>
<reference evidence="4 5" key="1">
    <citation type="journal article" date="2019" name="Sci. Rep.">
        <title>A high-quality genome of Eragrostis curvula grass provides insights into Poaceae evolution and supports new strategies to enhance forage quality.</title>
        <authorList>
            <person name="Carballo J."/>
            <person name="Santos B.A.C.M."/>
            <person name="Zappacosta D."/>
            <person name="Garbus I."/>
            <person name="Selva J.P."/>
            <person name="Gallo C.A."/>
            <person name="Diaz A."/>
            <person name="Albertini E."/>
            <person name="Caccamo M."/>
            <person name="Echenique V."/>
        </authorList>
    </citation>
    <scope>NUCLEOTIDE SEQUENCE [LARGE SCALE GENOMIC DNA]</scope>
    <source>
        <strain evidence="5">cv. Victoria</strain>
        <tissue evidence="4">Leaf</tissue>
    </source>
</reference>
<dbReference type="InterPro" id="IPR036312">
    <property type="entry name" value="Bifun_inhib/LTP/seed_sf"/>
</dbReference>
<sequence>MKKISTFAVLLLAMLAAQELVAVQADIECSAVVQDLMPCLDYLEGDEGSPSGACCGGVNTLYEAAGTTEERQATCECLKAAYRQYNVIVSRAQALSNECGVGISFPITPNIDCSRIP</sequence>
<dbReference type="InterPro" id="IPR016140">
    <property type="entry name" value="Bifunc_inhib/LTP/seed_store"/>
</dbReference>
<accession>A0A5J9T8Y5</accession>
<comment type="function">
    <text evidence="1">Plant non-specific lipid-transfer proteins transfer phospholipids as well as galactolipids across membranes. May play a role in wax or cutin deposition in the cell walls of expanding epidermal cells and certain secretory tissues.</text>
</comment>
<dbReference type="Pfam" id="PF00234">
    <property type="entry name" value="Tryp_alpha_amyl"/>
    <property type="match status" value="1"/>
</dbReference>
<dbReference type="AlphaFoldDB" id="A0A5J9T8Y5"/>
<keyword evidence="1" id="KW-0446">Lipid-binding</keyword>
<comment type="caution">
    <text evidence="4">The sequence shown here is derived from an EMBL/GenBank/DDBJ whole genome shotgun (WGS) entry which is preliminary data.</text>
</comment>
<dbReference type="PRINTS" id="PR00382">
    <property type="entry name" value="LIPIDTRNSFER"/>
</dbReference>
<protein>
    <recommendedName>
        <fullName evidence="1">Non-specific lipid-transfer protein</fullName>
    </recommendedName>
</protein>